<evidence type="ECO:0000256" key="8">
    <source>
        <dbReference type="SAM" id="MobiDB-lite"/>
    </source>
</evidence>
<dbReference type="GO" id="GO:0005997">
    <property type="term" value="P:xylulose metabolic process"/>
    <property type="evidence" value="ECO:0007669"/>
    <property type="project" value="TreeGrafter"/>
</dbReference>
<dbReference type="GO" id="GO:0008270">
    <property type="term" value="F:zinc ion binding"/>
    <property type="evidence" value="ECO:0007669"/>
    <property type="project" value="UniProtKB-KW"/>
</dbReference>
<feature type="compositionally biased region" description="Low complexity" evidence="8">
    <location>
        <begin position="1079"/>
        <end position="1092"/>
    </location>
</feature>
<dbReference type="OrthoDB" id="419303at2759"/>
<dbReference type="InterPro" id="IPR004181">
    <property type="entry name" value="Znf_MIZ"/>
</dbReference>
<dbReference type="Pfam" id="PF00370">
    <property type="entry name" value="FGGY_N"/>
    <property type="match status" value="1"/>
</dbReference>
<sequence length="1123" mass="121077">MALYLGFDSSTQSLKATAVRAADLQVFKRYVVNFDSELPHFKTSGGMTASDVPARVTSPVLMWIEAWDLLLSKMKSDSFPFAEVVATSGSGQQHGSVYWAQGASRMLTELDPGQALAPQLNGAFARMESPIWADSSTGAQCARIEAAVGRQTLAKATGSRAYERFTGMQIAKLIEEEPVMYEKCEHISLVSSAMCSLFLGAYAPVDTSDGSGTNLNNLQELGGLTWYDPALAAAAPGGAAGLRARLGPGLCESHRALGSVAPYFVKRYGFSPTCLVVAWSGDNPCSLAGLGLQAPGDVAVSMGTSDTMFAMMASASPGEDGMVLRNPVDPNSYMGMLVFKNGSLAREQVLKTVCGGQWETWAKMLAETQPGNGGSIGFYFHSPEITPTTGDQSGIFRFDGEEKEVGSFAPSTEVRAVVEGKFLAMRAFAQGIGMDPTEVKRIIATGGASSNKAILQVLADVFGVPVFTLDQSDSASLGAALRAGHGLRCLSSEGGFLSFAKFLSGGSIDYKLAAQPAAGAKEVYTQLLPRFLKLQEKVLSSLGHGSAKRQSSREVISRWPCPDRAERLQAVAAEDGRAAGASKPSGRGRSSHLDWNLRFRVGELIQRLAQLRADQTSDGPSSSPPRYAGQMWLCDFGAPLIDCPDDPSCTGPGGRSAEDPAARTTKSSPSTRTNRSAVPALLRRAQPGAGVSLYAASRQQLMRCVRCQALCNLLHGRYSDNPEDFWCPLCRFKVMDPFNMVVEDGGVLKLLMVVEPQFEFTLDLPDLRQWRREGKSVEVRMLRVNSTKVEQVWPRQIHVFANGIEVFSVHPPEERCPGLWDSRSGEQQPDVQILKSSQLAKKLRVESCPLPGGRNDITVQMVDDDCVGFAFVALLTRYQSTEEMAEQVESVGVDVARKRVCELLAKQAASARAGELGNSEDLVCLTSETLKLRCPITMERVQEPVRGDLCQHTQCFSLNAYMTSNRNMGAFNRRWLCPLCTQTLRPWDLRRDAYVAEVLSSTPRDAEEVLVNSDGSWRTAGGDGGVRDDSPPSDETLQGERPVITNVEAGLESSLSGQEPEDCGLSGGALPVESPVKAPGSPSSGPRTPSGPRRTEEPGCGRPRLLLDKLSPENYGYLDPLCT</sequence>
<dbReference type="GO" id="GO:0005829">
    <property type="term" value="C:cytosol"/>
    <property type="evidence" value="ECO:0007669"/>
    <property type="project" value="TreeGrafter"/>
</dbReference>
<dbReference type="InterPro" id="IPR042024">
    <property type="entry name" value="D-XK_euk"/>
</dbReference>
<feature type="domain" description="SP-RING-type" evidence="9">
    <location>
        <begin position="919"/>
        <end position="1004"/>
    </location>
</feature>
<name>A0A1Q9DP48_SYMMI</name>
<dbReference type="GO" id="GO:0042732">
    <property type="term" value="P:D-xylose metabolic process"/>
    <property type="evidence" value="ECO:0007669"/>
    <property type="project" value="InterPro"/>
</dbReference>
<evidence type="ECO:0000259" key="9">
    <source>
        <dbReference type="PROSITE" id="PS51044"/>
    </source>
</evidence>
<keyword evidence="3" id="KW-0479">Metal-binding</keyword>
<accession>A0A1Q9DP48</accession>
<evidence type="ECO:0000256" key="2">
    <source>
        <dbReference type="ARBA" id="ARBA00022679"/>
    </source>
</evidence>
<keyword evidence="6" id="KW-0862">Zinc</keyword>
<feature type="region of interest" description="Disordered" evidence="8">
    <location>
        <begin position="647"/>
        <end position="679"/>
    </location>
</feature>
<dbReference type="Gene3D" id="3.30.40.10">
    <property type="entry name" value="Zinc/RING finger domain, C3HC4 (zinc finger)"/>
    <property type="match status" value="1"/>
</dbReference>
<keyword evidence="4 7" id="KW-0863">Zinc-finger</keyword>
<gene>
    <name evidence="10" type="primary">Xylb</name>
    <name evidence="10" type="ORF">AK812_SmicGene20762</name>
</gene>
<dbReference type="Pfam" id="PF02782">
    <property type="entry name" value="FGGY_C"/>
    <property type="match status" value="1"/>
</dbReference>
<dbReference type="SUPFAM" id="SSF57850">
    <property type="entry name" value="RING/U-box"/>
    <property type="match status" value="1"/>
</dbReference>
<reference evidence="10 11" key="1">
    <citation type="submission" date="2016-02" db="EMBL/GenBank/DDBJ databases">
        <title>Genome analysis of coral dinoflagellate symbionts highlights evolutionary adaptations to a symbiotic lifestyle.</title>
        <authorList>
            <person name="Aranda M."/>
            <person name="Li Y."/>
            <person name="Liew Y.J."/>
            <person name="Baumgarten S."/>
            <person name="Simakov O."/>
            <person name="Wilson M."/>
            <person name="Piel J."/>
            <person name="Ashoor H."/>
            <person name="Bougouffa S."/>
            <person name="Bajic V.B."/>
            <person name="Ryu T."/>
            <person name="Ravasi T."/>
            <person name="Bayer T."/>
            <person name="Micklem G."/>
            <person name="Kim H."/>
            <person name="Bhak J."/>
            <person name="Lajeunesse T.C."/>
            <person name="Voolstra C.R."/>
        </authorList>
    </citation>
    <scope>NUCLEOTIDE SEQUENCE [LARGE SCALE GENOMIC DNA]</scope>
    <source>
        <strain evidence="10 11">CCMP2467</strain>
    </source>
</reference>
<evidence type="ECO:0000256" key="3">
    <source>
        <dbReference type="ARBA" id="ARBA00022723"/>
    </source>
</evidence>
<dbReference type="Proteomes" id="UP000186817">
    <property type="component" value="Unassembled WGS sequence"/>
</dbReference>
<dbReference type="PANTHER" id="PTHR10196">
    <property type="entry name" value="SUGAR KINASE"/>
    <property type="match status" value="1"/>
</dbReference>
<dbReference type="PROSITE" id="PS51044">
    <property type="entry name" value="ZF_SP_RING"/>
    <property type="match status" value="1"/>
</dbReference>
<dbReference type="InterPro" id="IPR013083">
    <property type="entry name" value="Znf_RING/FYVE/PHD"/>
</dbReference>
<evidence type="ECO:0000256" key="7">
    <source>
        <dbReference type="PROSITE-ProRule" id="PRU00452"/>
    </source>
</evidence>
<dbReference type="CDD" id="cd07776">
    <property type="entry name" value="ASKHA_NBD_FGGY_SpXK-like"/>
    <property type="match status" value="1"/>
</dbReference>
<keyword evidence="2" id="KW-0808">Transferase</keyword>
<evidence type="ECO:0000256" key="1">
    <source>
        <dbReference type="ARBA" id="ARBA00009156"/>
    </source>
</evidence>
<evidence type="ECO:0000313" key="10">
    <source>
        <dbReference type="EMBL" id="OLP96946.1"/>
    </source>
</evidence>
<dbReference type="Pfam" id="PF02891">
    <property type="entry name" value="zf-MIZ"/>
    <property type="match status" value="1"/>
</dbReference>
<dbReference type="EMBL" id="LSRX01000450">
    <property type="protein sequence ID" value="OLP96946.1"/>
    <property type="molecule type" value="Genomic_DNA"/>
</dbReference>
<evidence type="ECO:0000256" key="6">
    <source>
        <dbReference type="ARBA" id="ARBA00022833"/>
    </source>
</evidence>
<dbReference type="SUPFAM" id="SSF53067">
    <property type="entry name" value="Actin-like ATPase domain"/>
    <property type="match status" value="2"/>
</dbReference>
<dbReference type="AlphaFoldDB" id="A0A1Q9DP48"/>
<proteinExistence type="inferred from homology"/>
<keyword evidence="11" id="KW-1185">Reference proteome</keyword>
<dbReference type="GO" id="GO:0004856">
    <property type="term" value="F:D-xylulokinase activity"/>
    <property type="evidence" value="ECO:0007669"/>
    <property type="project" value="InterPro"/>
</dbReference>
<feature type="region of interest" description="Disordered" evidence="8">
    <location>
        <begin position="1006"/>
        <end position="1123"/>
    </location>
</feature>
<evidence type="ECO:0000256" key="5">
    <source>
        <dbReference type="ARBA" id="ARBA00022777"/>
    </source>
</evidence>
<dbReference type="InterPro" id="IPR018485">
    <property type="entry name" value="FGGY_C"/>
</dbReference>
<evidence type="ECO:0000256" key="4">
    <source>
        <dbReference type="ARBA" id="ARBA00022771"/>
    </source>
</evidence>
<dbReference type="FunFam" id="3.30.420.40:FF:000118">
    <property type="entry name" value="Xylulose kinase 2"/>
    <property type="match status" value="1"/>
</dbReference>
<feature type="compositionally biased region" description="Basic and acidic residues" evidence="8">
    <location>
        <begin position="1093"/>
        <end position="1111"/>
    </location>
</feature>
<organism evidence="10 11">
    <name type="scientific">Symbiodinium microadriaticum</name>
    <name type="common">Dinoflagellate</name>
    <name type="synonym">Zooxanthella microadriatica</name>
    <dbReference type="NCBI Taxonomy" id="2951"/>
    <lineage>
        <taxon>Eukaryota</taxon>
        <taxon>Sar</taxon>
        <taxon>Alveolata</taxon>
        <taxon>Dinophyceae</taxon>
        <taxon>Suessiales</taxon>
        <taxon>Symbiodiniaceae</taxon>
        <taxon>Symbiodinium</taxon>
    </lineage>
</organism>
<evidence type="ECO:0000313" key="11">
    <source>
        <dbReference type="Proteomes" id="UP000186817"/>
    </source>
</evidence>
<protein>
    <submittedName>
        <fullName evidence="10">Xylulose kinase</fullName>
    </submittedName>
</protein>
<dbReference type="Gene3D" id="3.30.420.40">
    <property type="match status" value="2"/>
</dbReference>
<dbReference type="InterPro" id="IPR043129">
    <property type="entry name" value="ATPase_NBD"/>
</dbReference>
<dbReference type="InterPro" id="IPR018484">
    <property type="entry name" value="FGGY_N"/>
</dbReference>
<keyword evidence="5 10" id="KW-0418">Kinase</keyword>
<dbReference type="CDD" id="cd16650">
    <property type="entry name" value="SP-RING_PIAS-like"/>
    <property type="match status" value="1"/>
</dbReference>
<feature type="compositionally biased region" description="Polar residues" evidence="8">
    <location>
        <begin position="664"/>
        <end position="676"/>
    </location>
</feature>
<comment type="similarity">
    <text evidence="1">Belongs to the FGGY kinase family.</text>
</comment>
<dbReference type="PANTHER" id="PTHR10196:SF57">
    <property type="entry name" value="XYLULOSE KINASE"/>
    <property type="match status" value="1"/>
</dbReference>
<comment type="caution">
    <text evidence="10">The sequence shown here is derived from an EMBL/GenBank/DDBJ whole genome shotgun (WGS) entry which is preliminary data.</text>
</comment>